<dbReference type="PANTHER" id="PTHR33383:SF1">
    <property type="entry name" value="MEMBRANE PROTEIN INSERTION EFFICIENCY FACTOR-RELATED"/>
    <property type="match status" value="1"/>
</dbReference>
<evidence type="ECO:0000256" key="1">
    <source>
        <dbReference type="HAMAP-Rule" id="MF_00386"/>
    </source>
</evidence>
<dbReference type="Pfam" id="PF01809">
    <property type="entry name" value="YidD"/>
    <property type="match status" value="1"/>
</dbReference>
<feature type="region of interest" description="Disordered" evidence="2">
    <location>
        <begin position="75"/>
        <end position="96"/>
    </location>
</feature>
<keyword evidence="4" id="KW-1185">Reference proteome</keyword>
<sequence length="96" mass="10718">MTTQTTQTRTIGGYLALPLIWLVRAYQLLVSPLLGPSCKYYPSCSAYAVTALGRYGPLKGTWLAARRLFRCHPWSHGGVDHVPERDPRPQPPQLTP</sequence>
<evidence type="ECO:0000313" key="3">
    <source>
        <dbReference type="EMBL" id="USQ76352.1"/>
    </source>
</evidence>
<dbReference type="HAMAP" id="MF_00386">
    <property type="entry name" value="UPF0161_YidD"/>
    <property type="match status" value="1"/>
</dbReference>
<comment type="subcellular location">
    <subcellularLocation>
        <location evidence="1">Cell membrane</location>
        <topology evidence="1">Peripheral membrane protein</topology>
        <orientation evidence="1">Cytoplasmic side</orientation>
    </subcellularLocation>
</comment>
<keyword evidence="1" id="KW-1003">Cell membrane</keyword>
<dbReference type="Proteomes" id="UP001056535">
    <property type="component" value="Chromosome"/>
</dbReference>
<protein>
    <recommendedName>
        <fullName evidence="1">Putative membrane protein insertion efficiency factor</fullName>
    </recommendedName>
</protein>
<dbReference type="SMART" id="SM01234">
    <property type="entry name" value="Haemolytic"/>
    <property type="match status" value="1"/>
</dbReference>
<comment type="similarity">
    <text evidence="1">Belongs to the UPF0161 family.</text>
</comment>
<evidence type="ECO:0000313" key="4">
    <source>
        <dbReference type="Proteomes" id="UP001056535"/>
    </source>
</evidence>
<gene>
    <name evidence="3" type="primary">yidD</name>
    <name evidence="3" type="ORF">NF557_17480</name>
</gene>
<reference evidence="3" key="1">
    <citation type="submission" date="2022-06" db="EMBL/GenBank/DDBJ databases">
        <title>Ornithinimicrobium JY.X270.</title>
        <authorList>
            <person name="Huang Y."/>
        </authorList>
    </citation>
    <scope>NUCLEOTIDE SEQUENCE</scope>
    <source>
        <strain evidence="3">JY.X270</strain>
    </source>
</reference>
<keyword evidence="1" id="KW-0472">Membrane</keyword>
<dbReference type="RefSeq" id="WP_252621047.1">
    <property type="nucleotide sequence ID" value="NZ_CP099490.1"/>
</dbReference>
<dbReference type="EMBL" id="CP099490">
    <property type="protein sequence ID" value="USQ76352.1"/>
    <property type="molecule type" value="Genomic_DNA"/>
</dbReference>
<organism evidence="3 4">
    <name type="scientific">Ornithinimicrobium cryptoxanthini</name>
    <dbReference type="NCBI Taxonomy" id="2934161"/>
    <lineage>
        <taxon>Bacteria</taxon>
        <taxon>Bacillati</taxon>
        <taxon>Actinomycetota</taxon>
        <taxon>Actinomycetes</taxon>
        <taxon>Micrococcales</taxon>
        <taxon>Ornithinimicrobiaceae</taxon>
        <taxon>Ornithinimicrobium</taxon>
    </lineage>
</organism>
<name>A0ABY4YI99_9MICO</name>
<dbReference type="PANTHER" id="PTHR33383">
    <property type="entry name" value="MEMBRANE PROTEIN INSERTION EFFICIENCY FACTOR-RELATED"/>
    <property type="match status" value="1"/>
</dbReference>
<dbReference type="NCBIfam" id="TIGR00278">
    <property type="entry name" value="membrane protein insertion efficiency factor YidD"/>
    <property type="match status" value="1"/>
</dbReference>
<feature type="compositionally biased region" description="Basic and acidic residues" evidence="2">
    <location>
        <begin position="78"/>
        <end position="88"/>
    </location>
</feature>
<proteinExistence type="inferred from homology"/>
<evidence type="ECO:0000256" key="2">
    <source>
        <dbReference type="SAM" id="MobiDB-lite"/>
    </source>
</evidence>
<comment type="function">
    <text evidence="1">Could be involved in insertion of integral membrane proteins into the membrane.</text>
</comment>
<accession>A0ABY4YI99</accession>
<dbReference type="InterPro" id="IPR002696">
    <property type="entry name" value="Membr_insert_effic_factor_YidD"/>
</dbReference>